<dbReference type="KEGG" id="vg:26629492"/>
<protein>
    <submittedName>
        <fullName evidence="2">Uncharacterized protein</fullName>
    </submittedName>
</protein>
<evidence type="ECO:0000313" key="3">
    <source>
        <dbReference type="Proteomes" id="UP000201083"/>
    </source>
</evidence>
<organism evidence="2 3">
    <name type="scientific">Mycobacterium phage Lolly9</name>
    <dbReference type="NCBI Taxonomy" id="1698711"/>
    <lineage>
        <taxon>Viruses</taxon>
        <taxon>Duplodnaviria</taxon>
        <taxon>Heunggongvirae</taxon>
        <taxon>Uroviricota</taxon>
        <taxon>Caudoviricetes</taxon>
        <taxon>Vilmaviridae</taxon>
        <taxon>Lclasvirinae</taxon>
        <taxon>Lumosvirus</taxon>
        <taxon>Lumosvirus lolly9</taxon>
    </lineage>
</organism>
<dbReference type="Proteomes" id="UP000201083">
    <property type="component" value="Segment"/>
</dbReference>
<accession>A0A0K2FP20</accession>
<feature type="region of interest" description="Disordered" evidence="1">
    <location>
        <begin position="65"/>
        <end position="84"/>
    </location>
</feature>
<gene>
    <name evidence="2" type="primary">131</name>
    <name evidence="2" type="ORF">LOLLY9_131</name>
</gene>
<dbReference type="GeneID" id="26629492"/>
<proteinExistence type="predicted"/>
<dbReference type="RefSeq" id="YP_009202507.1">
    <property type="nucleotide sequence ID" value="NC_028843.1"/>
</dbReference>
<dbReference type="EMBL" id="KT281791">
    <property type="protein sequence ID" value="ALA48538.1"/>
    <property type="molecule type" value="Genomic_DNA"/>
</dbReference>
<keyword evidence="3" id="KW-1185">Reference proteome</keyword>
<sequence>MLPVPASRWALLGRWAALALLGAPLCAVSACVSLRRSWALLTRAYARGSWALCSWAALGVLPGDKPSSSVAPGPLLGAKAPKRA</sequence>
<evidence type="ECO:0000256" key="1">
    <source>
        <dbReference type="SAM" id="MobiDB-lite"/>
    </source>
</evidence>
<reference evidence="2 3" key="1">
    <citation type="submission" date="2015-07" db="EMBL/GenBank/DDBJ databases">
        <authorList>
            <person name="Ntshalintshall L."/>
            <person name="Reedoy K."/>
            <person name="Ramruthan J."/>
            <person name="Borthwick M."/>
            <person name="Moodley O.R."/>
            <person name="Larsen M.H."/>
            <person name="Russell D.H."/>
            <person name="Bowman C.A."/>
            <person name="Pope W.A."/>
            <person name="Mavrich T.H."/>
            <person name="Guerrero C.N."/>
            <person name="Jacobs-Sera D.A."/>
            <person name="Hendrix R.W."/>
            <person name="Hatfull G.F."/>
        </authorList>
    </citation>
    <scope>NUCLEOTIDE SEQUENCE [LARGE SCALE GENOMIC DNA]</scope>
</reference>
<name>A0A0K2FP20_9CAUD</name>
<evidence type="ECO:0000313" key="2">
    <source>
        <dbReference type="EMBL" id="ALA48538.1"/>
    </source>
</evidence>